<dbReference type="Gene3D" id="3.40.470.10">
    <property type="entry name" value="Uracil-DNA glycosylase-like domain"/>
    <property type="match status" value="1"/>
</dbReference>
<evidence type="ECO:0000256" key="6">
    <source>
        <dbReference type="ARBA" id="ARBA00022723"/>
    </source>
</evidence>
<keyword evidence="10" id="KW-0411">Iron-sulfur</keyword>
<dbReference type="GO" id="GO:0046872">
    <property type="term" value="F:metal ion binding"/>
    <property type="evidence" value="ECO:0007669"/>
    <property type="project" value="UniProtKB-KW"/>
</dbReference>
<keyword evidence="9" id="KW-0408">Iron</keyword>
<dbReference type="SMART" id="SM00986">
    <property type="entry name" value="UDG"/>
    <property type="match status" value="1"/>
</dbReference>
<dbReference type="PANTHER" id="PTHR33693:SF1">
    <property type="entry name" value="TYPE-4 URACIL-DNA GLYCOSYLASE"/>
    <property type="match status" value="1"/>
</dbReference>
<gene>
    <name evidence="13" type="ORF">C5B42_00285</name>
</gene>
<evidence type="ECO:0000256" key="2">
    <source>
        <dbReference type="ARBA" id="ARBA00006521"/>
    </source>
</evidence>
<keyword evidence="5" id="KW-0004">4Fe-4S</keyword>
<evidence type="ECO:0000256" key="5">
    <source>
        <dbReference type="ARBA" id="ARBA00022485"/>
    </source>
</evidence>
<dbReference type="EC" id="3.2.2.27" evidence="3"/>
<evidence type="ECO:0000259" key="12">
    <source>
        <dbReference type="SMART" id="SM00986"/>
    </source>
</evidence>
<dbReference type="CDD" id="cd10030">
    <property type="entry name" value="UDG-F4_TTUDGA_SPO1dp_like"/>
    <property type="match status" value="1"/>
</dbReference>
<keyword evidence="7" id="KW-0227">DNA damage</keyword>
<dbReference type="SUPFAM" id="SSF52141">
    <property type="entry name" value="Uracil-DNA glycosylase-like"/>
    <property type="match status" value="1"/>
</dbReference>
<evidence type="ECO:0000256" key="3">
    <source>
        <dbReference type="ARBA" id="ARBA00012030"/>
    </source>
</evidence>
<dbReference type="InterPro" id="IPR005122">
    <property type="entry name" value="Uracil-DNA_glycosylase-like"/>
</dbReference>
<protein>
    <recommendedName>
        <fullName evidence="4">Type-4 uracil-DNA glycosylase</fullName>
        <ecNumber evidence="3">3.2.2.27</ecNumber>
    </recommendedName>
</protein>
<dbReference type="GO" id="GO:0006281">
    <property type="term" value="P:DNA repair"/>
    <property type="evidence" value="ECO:0007669"/>
    <property type="project" value="UniProtKB-KW"/>
</dbReference>
<dbReference type="AlphaFoldDB" id="A0A317JUE0"/>
<dbReference type="GO" id="GO:0004844">
    <property type="term" value="F:uracil DNA N-glycosylase activity"/>
    <property type="evidence" value="ECO:0007669"/>
    <property type="project" value="UniProtKB-EC"/>
</dbReference>
<accession>A0A317JUE0</accession>
<evidence type="ECO:0000256" key="8">
    <source>
        <dbReference type="ARBA" id="ARBA00022801"/>
    </source>
</evidence>
<evidence type="ECO:0000256" key="7">
    <source>
        <dbReference type="ARBA" id="ARBA00022763"/>
    </source>
</evidence>
<dbReference type="InterPro" id="IPR051536">
    <property type="entry name" value="UDG_Type-4/5"/>
</dbReference>
<keyword evidence="8" id="KW-0378">Hydrolase</keyword>
<dbReference type="Proteomes" id="UP000246104">
    <property type="component" value="Unassembled WGS sequence"/>
</dbReference>
<evidence type="ECO:0000313" key="13">
    <source>
        <dbReference type="EMBL" id="PWU24252.1"/>
    </source>
</evidence>
<dbReference type="InterPro" id="IPR005273">
    <property type="entry name" value="Ura-DNA_glyco_family4"/>
</dbReference>
<dbReference type="Pfam" id="PF03167">
    <property type="entry name" value="UDG"/>
    <property type="match status" value="1"/>
</dbReference>
<reference evidence="13 14" key="1">
    <citation type="submission" date="2018-02" db="EMBL/GenBank/DDBJ databases">
        <title>Genomic Reconstructions from Amazon Rainforest and Pasture Soil Reveal Novel Insights into the Physiology of Candidate Phyla in Tropical Sites.</title>
        <authorList>
            <person name="Kroeger M.E."/>
            <person name="Delmont T."/>
            <person name="Eren A.M."/>
            <person name="Guo J."/>
            <person name="Meyer K.M."/>
            <person name="Khan K."/>
            <person name="Rodrigues J.L.M."/>
            <person name="Bohannan B.J.M."/>
            <person name="Tringe S."/>
            <person name="Borges C.D."/>
            <person name="Tiedje J."/>
            <person name="Tsai S.M."/>
            <person name="Nusslein K."/>
        </authorList>
    </citation>
    <scope>NUCLEOTIDE SEQUENCE [LARGE SCALE GENOMIC DNA]</scope>
    <source>
        <strain evidence="13">Amazon FNV 2010 28 9</strain>
    </source>
</reference>
<keyword evidence="11" id="KW-0234">DNA repair</keyword>
<evidence type="ECO:0000256" key="10">
    <source>
        <dbReference type="ARBA" id="ARBA00023014"/>
    </source>
</evidence>
<evidence type="ECO:0000256" key="4">
    <source>
        <dbReference type="ARBA" id="ARBA00019403"/>
    </source>
</evidence>
<evidence type="ECO:0000256" key="11">
    <source>
        <dbReference type="ARBA" id="ARBA00023204"/>
    </source>
</evidence>
<dbReference type="PANTHER" id="PTHR33693">
    <property type="entry name" value="TYPE-5 URACIL-DNA GLYCOSYLASE"/>
    <property type="match status" value="1"/>
</dbReference>
<dbReference type="InterPro" id="IPR036895">
    <property type="entry name" value="Uracil-DNA_glycosylase-like_sf"/>
</dbReference>
<dbReference type="EMBL" id="PSRQ01000006">
    <property type="protein sequence ID" value="PWU24252.1"/>
    <property type="molecule type" value="Genomic_DNA"/>
</dbReference>
<keyword evidence="6" id="KW-0479">Metal-binding</keyword>
<organism evidence="13 14">
    <name type="scientific">Candidatus Cerribacteria bacterium 'Amazon FNV 2010 28 9'</name>
    <dbReference type="NCBI Taxonomy" id="2081795"/>
    <lineage>
        <taxon>Bacteria</taxon>
        <taxon>Candidatus Cerribacteria</taxon>
    </lineage>
</organism>
<feature type="domain" description="Uracil-DNA glycosylase-like" evidence="12">
    <location>
        <begin position="18"/>
        <end position="173"/>
    </location>
</feature>
<comment type="catalytic activity">
    <reaction evidence="1">
        <text>Hydrolyzes single-stranded DNA or mismatched double-stranded DNA and polynucleotides, releasing free uracil.</text>
        <dbReference type="EC" id="3.2.2.27"/>
    </reaction>
</comment>
<evidence type="ECO:0000256" key="9">
    <source>
        <dbReference type="ARBA" id="ARBA00023004"/>
    </source>
</evidence>
<dbReference type="SMART" id="SM00987">
    <property type="entry name" value="UreE_C"/>
    <property type="match status" value="1"/>
</dbReference>
<comment type="similarity">
    <text evidence="2">Belongs to the uracil-DNA glycosylase (UDG) superfamily. Type 4 (UDGa) family.</text>
</comment>
<sequence length="192" mass="21693">MCVELTYSLAKSATKCVPGEGSADADIMFIGEAPGRDEDVSGRPFVGRSGQLLRKNIVRVGYKESDVFIGNVVKHRPPENRDPTPEEIEACRPFLDEQIRIIDPKLIVTVGRFSMGKFFPNEKISNIHGKVFKVTWGDMSFFVFPMYHPAAALRSTHMMQAFEHDFDKLPKIVEWVKNGGKTKEDEIKEALF</sequence>
<dbReference type="GO" id="GO:0051539">
    <property type="term" value="F:4 iron, 4 sulfur cluster binding"/>
    <property type="evidence" value="ECO:0007669"/>
    <property type="project" value="UniProtKB-KW"/>
</dbReference>
<dbReference type="NCBIfam" id="TIGR00758">
    <property type="entry name" value="UDG_fam4"/>
    <property type="match status" value="1"/>
</dbReference>
<proteinExistence type="inferred from homology"/>
<comment type="caution">
    <text evidence="13">The sequence shown here is derived from an EMBL/GenBank/DDBJ whole genome shotgun (WGS) entry which is preliminary data.</text>
</comment>
<name>A0A317JUE0_9BACT</name>
<evidence type="ECO:0000313" key="14">
    <source>
        <dbReference type="Proteomes" id="UP000246104"/>
    </source>
</evidence>
<evidence type="ECO:0000256" key="1">
    <source>
        <dbReference type="ARBA" id="ARBA00001400"/>
    </source>
</evidence>